<sequence length="208" mass="22558">MSLLPPNATPAERALEQAMLSGIDLSTVGTLWDPANCPAEVLPFLAWGLAISHWDSAWTEAEKRTAVAAAIPYHQVKGTRAAVEQVLARFHPLLSLTEWWETTPTRDPHTFEVRAPADIGAEFLTADTASALIRDVAAAKPLRAHFDFVQVLEAQAGLYLAAGGLAGSMYRAAATTMIDTSRDWSIVLQTEDGEPIRTEDGLDYLETS</sequence>
<gene>
    <name evidence="1" type="primary">I</name>
    <name evidence="1" type="ORF">GCM10011614_17240</name>
</gene>
<dbReference type="NCBIfam" id="TIGR01634">
    <property type="entry name" value="tail_P2_I"/>
    <property type="match status" value="1"/>
</dbReference>
<dbReference type="AlphaFoldDB" id="A0A918PDX2"/>
<reference evidence="1" key="2">
    <citation type="submission" date="2020-09" db="EMBL/GenBank/DDBJ databases">
        <authorList>
            <person name="Sun Q."/>
            <person name="Kim S."/>
        </authorList>
    </citation>
    <scope>NUCLEOTIDE SEQUENCE</scope>
    <source>
        <strain evidence="1">KCTC 32255</strain>
    </source>
</reference>
<protein>
    <submittedName>
        <fullName evidence="1">Phage tail protein I</fullName>
    </submittedName>
</protein>
<comment type="caution">
    <text evidence="1">The sequence shown here is derived from an EMBL/GenBank/DDBJ whole genome shotgun (WGS) entry which is preliminary data.</text>
</comment>
<evidence type="ECO:0000313" key="1">
    <source>
        <dbReference type="EMBL" id="GGZ02716.1"/>
    </source>
</evidence>
<proteinExistence type="predicted"/>
<dbReference type="InterPro" id="IPR006521">
    <property type="entry name" value="Tail_protein_I"/>
</dbReference>
<organism evidence="1 2">
    <name type="scientific">Novosphingobium colocasiae</name>
    <dbReference type="NCBI Taxonomy" id="1256513"/>
    <lineage>
        <taxon>Bacteria</taxon>
        <taxon>Pseudomonadati</taxon>
        <taxon>Pseudomonadota</taxon>
        <taxon>Alphaproteobacteria</taxon>
        <taxon>Sphingomonadales</taxon>
        <taxon>Sphingomonadaceae</taxon>
        <taxon>Novosphingobium</taxon>
    </lineage>
</organism>
<dbReference type="EMBL" id="BMZA01000004">
    <property type="protein sequence ID" value="GGZ02716.1"/>
    <property type="molecule type" value="Genomic_DNA"/>
</dbReference>
<name>A0A918PDX2_9SPHN</name>
<reference evidence="1" key="1">
    <citation type="journal article" date="2014" name="Int. J. Syst. Evol. Microbiol.">
        <title>Complete genome sequence of Corynebacterium casei LMG S-19264T (=DSM 44701T), isolated from a smear-ripened cheese.</title>
        <authorList>
            <consortium name="US DOE Joint Genome Institute (JGI-PGF)"/>
            <person name="Walter F."/>
            <person name="Albersmeier A."/>
            <person name="Kalinowski J."/>
            <person name="Ruckert C."/>
        </authorList>
    </citation>
    <scope>NUCLEOTIDE SEQUENCE</scope>
    <source>
        <strain evidence="1">KCTC 32255</strain>
    </source>
</reference>
<keyword evidence="2" id="KW-1185">Reference proteome</keyword>
<dbReference type="RefSeq" id="WP_189620769.1">
    <property type="nucleotide sequence ID" value="NZ_BMZA01000004.1"/>
</dbReference>
<dbReference type="Proteomes" id="UP000648075">
    <property type="component" value="Unassembled WGS sequence"/>
</dbReference>
<accession>A0A918PDX2</accession>
<dbReference type="Pfam" id="PF09684">
    <property type="entry name" value="Tail_P2_I"/>
    <property type="match status" value="1"/>
</dbReference>
<evidence type="ECO:0000313" key="2">
    <source>
        <dbReference type="Proteomes" id="UP000648075"/>
    </source>
</evidence>